<dbReference type="GO" id="GO:0022857">
    <property type="term" value="F:transmembrane transporter activity"/>
    <property type="evidence" value="ECO:0007669"/>
    <property type="project" value="InterPro"/>
</dbReference>
<keyword evidence="7" id="KW-0813">Transport</keyword>
<proteinExistence type="inferred from homology"/>
<evidence type="ECO:0000313" key="8">
    <source>
        <dbReference type="EMBL" id="CUU06024.1"/>
    </source>
</evidence>
<accession>A0A0P1LK53</accession>
<accession>A0A0P1LV34</accession>
<keyword evidence="6" id="KW-0472">Membrane</keyword>
<accession>A0A0S4N5L3</accession>
<dbReference type="PANTHER" id="PTHR30558:SF3">
    <property type="entry name" value="BIOPOLYMER TRANSPORT PROTEIN EXBD-RELATED"/>
    <property type="match status" value="1"/>
</dbReference>
<evidence type="ECO:0000256" key="6">
    <source>
        <dbReference type="ARBA" id="ARBA00023136"/>
    </source>
</evidence>
<evidence type="ECO:0000313" key="9">
    <source>
        <dbReference type="Proteomes" id="UP000182011"/>
    </source>
</evidence>
<dbReference type="AlphaFoldDB" id="A0A0P1NT53"/>
<evidence type="ECO:0000256" key="2">
    <source>
        <dbReference type="ARBA" id="ARBA00005811"/>
    </source>
</evidence>
<dbReference type="OrthoDB" id="9793581at2"/>
<evidence type="ECO:0000256" key="7">
    <source>
        <dbReference type="RuleBase" id="RU003879"/>
    </source>
</evidence>
<accession>A0A0P1NT53</accession>
<dbReference type="Gene3D" id="3.30.420.270">
    <property type="match status" value="1"/>
</dbReference>
<evidence type="ECO:0000256" key="5">
    <source>
        <dbReference type="ARBA" id="ARBA00022989"/>
    </source>
</evidence>
<accession>A0A0P1MHK6</accession>
<dbReference type="RefSeq" id="WP_047134516.1">
    <property type="nucleotide sequence ID" value="NZ_CZVJ01000006.1"/>
</dbReference>
<accession>A0A0P1M7I8</accession>
<dbReference type="Pfam" id="PF02472">
    <property type="entry name" value="ExbD"/>
    <property type="match status" value="1"/>
</dbReference>
<accession>A0A0P1LFH4</accession>
<evidence type="ECO:0000256" key="1">
    <source>
        <dbReference type="ARBA" id="ARBA00004162"/>
    </source>
</evidence>
<keyword evidence="5" id="KW-1133">Transmembrane helix</keyword>
<organism evidence="8 9">
    <name type="scientific">Candidatus Kryptonium thompsonii</name>
    <dbReference type="NCBI Taxonomy" id="1633631"/>
    <lineage>
        <taxon>Bacteria</taxon>
        <taxon>Pseudomonadati</taxon>
        <taxon>Candidatus Kryptoniota</taxon>
        <taxon>Candidatus Kryptonium</taxon>
    </lineage>
</organism>
<accession>A0A0P1LVK4</accession>
<keyword evidence="7" id="KW-0653">Protein transport</keyword>
<dbReference type="GO" id="GO:0005886">
    <property type="term" value="C:plasma membrane"/>
    <property type="evidence" value="ECO:0007669"/>
    <property type="project" value="UniProtKB-SubCell"/>
</dbReference>
<comment type="subcellular location">
    <subcellularLocation>
        <location evidence="1">Cell membrane</location>
        <topology evidence="1">Single-pass membrane protein</topology>
    </subcellularLocation>
    <subcellularLocation>
        <location evidence="7">Cell membrane</location>
        <topology evidence="7">Single-pass type II membrane protein</topology>
    </subcellularLocation>
</comment>
<protein>
    <submittedName>
        <fullName evidence="8">Biopolymer transport protein ExbD</fullName>
    </submittedName>
</protein>
<dbReference type="PANTHER" id="PTHR30558">
    <property type="entry name" value="EXBD MEMBRANE COMPONENT OF PMF-DRIVEN MACROMOLECULE IMPORT SYSTEM"/>
    <property type="match status" value="1"/>
</dbReference>
<dbReference type="STRING" id="1633631.GCA_001442925_01404"/>
<dbReference type="InterPro" id="IPR003400">
    <property type="entry name" value="ExbD"/>
</dbReference>
<sequence length="140" mass="15564">MKKKSKNSDYSVDINLTPMIDCVFQLLIFFMVTTVFAVQSGLKVDLPTAASSDAPPEKDLTIVISSNGEMDLNGRRVTFDNLQEEMLKDKEIFGSKVLIIKADKKTLHGIVVKVMDIAKLCGIDQLAIATEKEEEEIQVK</sequence>
<name>A0A0P1NT53_9BACT</name>
<dbReference type="Proteomes" id="UP000182011">
    <property type="component" value="Unassembled WGS sequence"/>
</dbReference>
<dbReference type="GO" id="GO:0015031">
    <property type="term" value="P:protein transport"/>
    <property type="evidence" value="ECO:0007669"/>
    <property type="project" value="UniProtKB-KW"/>
</dbReference>
<accession>A0A0P1LMZ1</accession>
<keyword evidence="3" id="KW-1003">Cell membrane</keyword>
<accession>A0A0P1P3U3</accession>
<evidence type="ECO:0000256" key="4">
    <source>
        <dbReference type="ARBA" id="ARBA00022692"/>
    </source>
</evidence>
<evidence type="ECO:0000256" key="3">
    <source>
        <dbReference type="ARBA" id="ARBA00022475"/>
    </source>
</evidence>
<gene>
    <name evidence="8" type="ORF">JGI4_01409</name>
</gene>
<keyword evidence="4 7" id="KW-0812">Transmembrane</keyword>
<accession>A0A0P1P796</accession>
<reference evidence="8 9" key="1">
    <citation type="submission" date="2015-11" db="EMBL/GenBank/DDBJ databases">
        <authorList>
            <person name="Zhang Y."/>
            <person name="Guo Z."/>
        </authorList>
    </citation>
    <scope>NUCLEOTIDE SEQUENCE [LARGE SCALE GENOMIC DNA]</scope>
    <source>
        <strain evidence="8">JGI-4</strain>
    </source>
</reference>
<comment type="similarity">
    <text evidence="2 7">Belongs to the ExbD/TolR family.</text>
</comment>
<dbReference type="EMBL" id="FAOP01000005">
    <property type="protein sequence ID" value="CUU06024.1"/>
    <property type="molecule type" value="Genomic_DNA"/>
</dbReference>